<accession>A0AA39X2H7</accession>
<dbReference type="AlphaFoldDB" id="A0AA39X2H7"/>
<comment type="caution">
    <text evidence="2">The sequence shown here is derived from an EMBL/GenBank/DDBJ whole genome shotgun (WGS) entry which is preliminary data.</text>
</comment>
<evidence type="ECO:0000313" key="3">
    <source>
        <dbReference type="Proteomes" id="UP001175000"/>
    </source>
</evidence>
<dbReference type="Proteomes" id="UP001175000">
    <property type="component" value="Unassembled WGS sequence"/>
</dbReference>
<gene>
    <name evidence="2" type="ORF">B0T14DRAFT_509030</name>
</gene>
<proteinExistence type="predicted"/>
<organism evidence="2 3">
    <name type="scientific">Immersiella caudata</name>
    <dbReference type="NCBI Taxonomy" id="314043"/>
    <lineage>
        <taxon>Eukaryota</taxon>
        <taxon>Fungi</taxon>
        <taxon>Dikarya</taxon>
        <taxon>Ascomycota</taxon>
        <taxon>Pezizomycotina</taxon>
        <taxon>Sordariomycetes</taxon>
        <taxon>Sordariomycetidae</taxon>
        <taxon>Sordariales</taxon>
        <taxon>Lasiosphaeriaceae</taxon>
        <taxon>Immersiella</taxon>
    </lineage>
</organism>
<evidence type="ECO:0000256" key="1">
    <source>
        <dbReference type="SAM" id="MobiDB-lite"/>
    </source>
</evidence>
<sequence>MVLFLTPPRLLSLFLSIPNTYICYPLPSPPQARGASCEVGDSMSQLWAPTTARLPRSSARRISNGKLGRSRTPADHRRPPTPSTPTHHGSCGLQPPSNGLEFLNINSRNSHPAYSSGKT</sequence>
<feature type="region of interest" description="Disordered" evidence="1">
    <location>
        <begin position="48"/>
        <end position="119"/>
    </location>
</feature>
<name>A0AA39X2H7_9PEZI</name>
<dbReference type="EMBL" id="JAULSU010000002">
    <property type="protein sequence ID" value="KAK0626043.1"/>
    <property type="molecule type" value="Genomic_DNA"/>
</dbReference>
<feature type="compositionally biased region" description="Polar residues" evidence="1">
    <location>
        <begin position="104"/>
        <end position="119"/>
    </location>
</feature>
<keyword evidence="3" id="KW-1185">Reference proteome</keyword>
<evidence type="ECO:0000313" key="2">
    <source>
        <dbReference type="EMBL" id="KAK0626043.1"/>
    </source>
</evidence>
<reference evidence="2" key="1">
    <citation type="submission" date="2023-06" db="EMBL/GenBank/DDBJ databases">
        <title>Genome-scale phylogeny and comparative genomics of the fungal order Sordariales.</title>
        <authorList>
            <consortium name="Lawrence Berkeley National Laboratory"/>
            <person name="Hensen N."/>
            <person name="Bonometti L."/>
            <person name="Westerberg I."/>
            <person name="Brannstrom I.O."/>
            <person name="Guillou S."/>
            <person name="Cros-Aarteil S."/>
            <person name="Calhoun S."/>
            <person name="Haridas S."/>
            <person name="Kuo A."/>
            <person name="Mondo S."/>
            <person name="Pangilinan J."/>
            <person name="Riley R."/>
            <person name="Labutti K."/>
            <person name="Andreopoulos B."/>
            <person name="Lipzen A."/>
            <person name="Chen C."/>
            <person name="Yanf M."/>
            <person name="Daum C."/>
            <person name="Ng V."/>
            <person name="Clum A."/>
            <person name="Steindorff A."/>
            <person name="Ohm R."/>
            <person name="Martin F."/>
            <person name="Silar P."/>
            <person name="Natvig D."/>
            <person name="Lalanne C."/>
            <person name="Gautier V."/>
            <person name="Ament-Velasquez S.L."/>
            <person name="Kruys A."/>
            <person name="Hutchinson M.I."/>
            <person name="Powell A.J."/>
            <person name="Barry K."/>
            <person name="Miller A.N."/>
            <person name="Grigoriev I.V."/>
            <person name="Debuchy R."/>
            <person name="Gladieux P."/>
            <person name="Thoren M.H."/>
            <person name="Johannesson H."/>
        </authorList>
    </citation>
    <scope>NUCLEOTIDE SEQUENCE</scope>
    <source>
        <strain evidence="2">CBS 606.72</strain>
    </source>
</reference>
<protein>
    <submittedName>
        <fullName evidence="2">Uncharacterized protein</fullName>
    </submittedName>
</protein>